<evidence type="ECO:0000313" key="1">
    <source>
        <dbReference type="EMBL" id="OZC03249.1"/>
    </source>
</evidence>
<dbReference type="AlphaFoldDB" id="A0A259TZR9"/>
<dbReference type="Proteomes" id="UP000216446">
    <property type="component" value="Unassembled WGS sequence"/>
</dbReference>
<sequence>MTTTYSAAARSFRAAAFLFLGLPLALIVPLAGCGTDGTPERQRPAVSNAEVEMLRTEAAARFISTDDALADLETAVSTLDSTGQANARPRLDALRSSRARLQSQLDSLDASGFATREAFATRATELRQRLETLDGSIARDRILIEPDAGRLRAATSARLAFLASRADMLRADSTQSAVRAAATLDSARVRLERTVAQLNRPNAPFDSLRDVIAQAFSGLPRLERDSLTTRLMPDSLR</sequence>
<protein>
    <submittedName>
        <fullName evidence="1">Uncharacterized protein</fullName>
    </submittedName>
</protein>
<dbReference type="RefSeq" id="WP_094548402.1">
    <property type="nucleotide sequence ID" value="NZ_MQWB01000001.1"/>
</dbReference>
<accession>A0A259TZR9</accession>
<evidence type="ECO:0000313" key="2">
    <source>
        <dbReference type="Proteomes" id="UP000216446"/>
    </source>
</evidence>
<keyword evidence="2" id="KW-1185">Reference proteome</keyword>
<comment type="caution">
    <text evidence="1">The sequence shown here is derived from an EMBL/GenBank/DDBJ whole genome shotgun (WGS) entry which is preliminary data.</text>
</comment>
<organism evidence="1 2">
    <name type="scientific">Rubricoccus marinus</name>
    <dbReference type="NCBI Taxonomy" id="716817"/>
    <lineage>
        <taxon>Bacteria</taxon>
        <taxon>Pseudomonadati</taxon>
        <taxon>Rhodothermota</taxon>
        <taxon>Rhodothermia</taxon>
        <taxon>Rhodothermales</taxon>
        <taxon>Rubricoccaceae</taxon>
        <taxon>Rubricoccus</taxon>
    </lineage>
</organism>
<reference evidence="1 2" key="1">
    <citation type="submission" date="2016-11" db="EMBL/GenBank/DDBJ databases">
        <title>Study of marine rhodopsin-containing bacteria.</title>
        <authorList>
            <person name="Yoshizawa S."/>
            <person name="Kumagai Y."/>
            <person name="Kogure K."/>
        </authorList>
    </citation>
    <scope>NUCLEOTIDE SEQUENCE [LARGE SCALE GENOMIC DNA]</scope>
    <source>
        <strain evidence="1 2">SG-29</strain>
    </source>
</reference>
<proteinExistence type="predicted"/>
<gene>
    <name evidence="1" type="ORF">BSZ36_09835</name>
</gene>
<name>A0A259TZR9_9BACT</name>
<dbReference type="EMBL" id="MQWB01000001">
    <property type="protein sequence ID" value="OZC03249.1"/>
    <property type="molecule type" value="Genomic_DNA"/>
</dbReference>
<dbReference type="InParanoid" id="A0A259TZR9"/>